<keyword evidence="4" id="KW-1185">Reference proteome</keyword>
<sequence length="295" mass="30203">MAQRTSARTPTTRTPAGGARAGSGRTGGPTTPARSRPADRGGAGRPEPRPPARVRARRWFVGLDPWRRVLLVVGALALVAVVVAAVVALTRGGSAPDEEGFTVDPARVAELEAAEEARDAENLVASIDHARYLQTELVPVLHGLHAVLPVDGSSAVPADPADLTAWRATVDGLVAETEALASGSSEHNIVRNGMLTSLELVGDALDAVGLAASADPAAAPDLYALAGDLRTRAVETWGLAAVQLDLRSTAGGQGHVHVFLPVHPDDSLDGGLGLGHTGGDEGGHEGADGEDAHDH</sequence>
<organism evidence="3 4">
    <name type="scientific">Cellulosimicrobium aquatile</name>
    <dbReference type="NCBI Taxonomy" id="1612203"/>
    <lineage>
        <taxon>Bacteria</taxon>
        <taxon>Bacillati</taxon>
        <taxon>Actinomycetota</taxon>
        <taxon>Actinomycetes</taxon>
        <taxon>Micrococcales</taxon>
        <taxon>Promicromonosporaceae</taxon>
        <taxon>Cellulosimicrobium</taxon>
    </lineage>
</organism>
<dbReference type="EMBL" id="FTMI01000006">
    <property type="protein sequence ID" value="SIQ68471.1"/>
    <property type="molecule type" value="Genomic_DNA"/>
</dbReference>
<dbReference type="Proteomes" id="UP000186235">
    <property type="component" value="Unassembled WGS sequence"/>
</dbReference>
<gene>
    <name evidence="3" type="ORF">SAMN05518682_3333</name>
</gene>
<feature type="region of interest" description="Disordered" evidence="1">
    <location>
        <begin position="1"/>
        <end position="51"/>
    </location>
</feature>
<keyword evidence="2" id="KW-0812">Transmembrane</keyword>
<evidence type="ECO:0000313" key="4">
    <source>
        <dbReference type="Proteomes" id="UP000186235"/>
    </source>
</evidence>
<feature type="region of interest" description="Disordered" evidence="1">
    <location>
        <begin position="269"/>
        <end position="295"/>
    </location>
</feature>
<feature type="transmembrane region" description="Helical" evidence="2">
    <location>
        <begin position="69"/>
        <end position="89"/>
    </location>
</feature>
<accession>A0A1N6USI7</accession>
<evidence type="ECO:0000256" key="2">
    <source>
        <dbReference type="SAM" id="Phobius"/>
    </source>
</evidence>
<feature type="compositionally biased region" description="Basic and acidic residues" evidence="1">
    <location>
        <begin position="278"/>
        <end position="295"/>
    </location>
</feature>
<evidence type="ECO:0000313" key="3">
    <source>
        <dbReference type="EMBL" id="SIQ68471.1"/>
    </source>
</evidence>
<dbReference type="RefSeq" id="WP_143311178.1">
    <property type="nucleotide sequence ID" value="NZ_FTMI01000006.1"/>
</dbReference>
<dbReference type="AlphaFoldDB" id="A0A1N6USI7"/>
<name>A0A1N6USI7_9MICO</name>
<feature type="compositionally biased region" description="Low complexity" evidence="1">
    <location>
        <begin position="1"/>
        <end position="18"/>
    </location>
</feature>
<evidence type="ECO:0000256" key="1">
    <source>
        <dbReference type="SAM" id="MobiDB-lite"/>
    </source>
</evidence>
<reference evidence="4" key="1">
    <citation type="submission" date="2017-01" db="EMBL/GenBank/DDBJ databases">
        <authorList>
            <person name="Varghese N."/>
            <person name="Submissions S."/>
        </authorList>
    </citation>
    <scope>NUCLEOTIDE SEQUENCE [LARGE SCALE GENOMIC DNA]</scope>
    <source>
        <strain evidence="4">3bp</strain>
    </source>
</reference>
<protein>
    <submittedName>
        <fullName evidence="3">Uncharacterized protein</fullName>
    </submittedName>
</protein>
<proteinExistence type="predicted"/>
<keyword evidence="2" id="KW-1133">Transmembrane helix</keyword>
<keyword evidence="2" id="KW-0472">Membrane</keyword>